<accession>A0A2D4NNT1</accession>
<sequence length="153" mass="17533">MKDCCWRRIPFNLNKRGFIGARSLLHDLGKLYTKLEAVSSYFQCYNSSEISGPQPSGHRRPVPWREVFPWTRGIVVLCAASIPQMGLCLFAQPGLWHAVTWCLSMDQSWGCLTYKVSSDHTIKISVFGNRHVFTRVALSKVMELLFSTFLVRF</sequence>
<protein>
    <submittedName>
        <fullName evidence="1">Uncharacterized protein</fullName>
    </submittedName>
</protein>
<dbReference type="AlphaFoldDB" id="A0A2D4NNT1"/>
<proteinExistence type="predicted"/>
<organism evidence="1">
    <name type="scientific">Micrurus surinamensis</name>
    <name type="common">Surinam coral snake</name>
    <dbReference type="NCBI Taxonomy" id="129470"/>
    <lineage>
        <taxon>Eukaryota</taxon>
        <taxon>Metazoa</taxon>
        <taxon>Chordata</taxon>
        <taxon>Craniata</taxon>
        <taxon>Vertebrata</taxon>
        <taxon>Euteleostomi</taxon>
        <taxon>Lepidosauria</taxon>
        <taxon>Squamata</taxon>
        <taxon>Bifurcata</taxon>
        <taxon>Unidentata</taxon>
        <taxon>Episquamata</taxon>
        <taxon>Toxicofera</taxon>
        <taxon>Serpentes</taxon>
        <taxon>Colubroidea</taxon>
        <taxon>Elapidae</taxon>
        <taxon>Elapinae</taxon>
        <taxon>Micrurus</taxon>
    </lineage>
</organism>
<name>A0A2D4NNT1_MICSU</name>
<reference evidence="1" key="2">
    <citation type="submission" date="2017-11" db="EMBL/GenBank/DDBJ databases">
        <title>Coralsnake Venomics: Analyses of Venom Gland Transcriptomes and Proteomes of Six Brazilian Taxa.</title>
        <authorList>
            <person name="Aird S.D."/>
            <person name="Jorge da Silva N."/>
            <person name="Qiu L."/>
            <person name="Villar-Briones A."/>
            <person name="Aparecida-Saddi V."/>
            <person name="Campos-Telles M.P."/>
            <person name="Grau M."/>
            <person name="Mikheyev A.S."/>
        </authorList>
    </citation>
    <scope>NUCLEOTIDE SEQUENCE</scope>
    <source>
        <tissue evidence="1">Venom_gland</tissue>
    </source>
</reference>
<evidence type="ECO:0000313" key="1">
    <source>
        <dbReference type="EMBL" id="LAB46998.1"/>
    </source>
</evidence>
<dbReference type="EMBL" id="IACN01013718">
    <property type="protein sequence ID" value="LAB46998.1"/>
    <property type="molecule type" value="Transcribed_RNA"/>
</dbReference>
<reference evidence="1" key="1">
    <citation type="submission" date="2017-07" db="EMBL/GenBank/DDBJ databases">
        <authorList>
            <person name="Mikheyev A."/>
            <person name="Grau M."/>
        </authorList>
    </citation>
    <scope>NUCLEOTIDE SEQUENCE</scope>
    <source>
        <tissue evidence="1">Venom_gland</tissue>
    </source>
</reference>